<dbReference type="EMBL" id="OFTH01000015">
    <property type="protein sequence ID" value="SOZ56443.1"/>
    <property type="molecule type" value="Genomic_DNA"/>
</dbReference>
<evidence type="ECO:0000256" key="1">
    <source>
        <dbReference type="PROSITE-ProRule" id="PRU00169"/>
    </source>
</evidence>
<proteinExistence type="predicted"/>
<protein>
    <submittedName>
        <fullName evidence="4">RESPONSE REGULATOR LytTr family</fullName>
    </submittedName>
</protein>
<feature type="modified residue" description="4-aspartylphosphate" evidence="1">
    <location>
        <position position="75"/>
    </location>
</feature>
<reference evidence="4 5" key="1">
    <citation type="submission" date="2018-01" db="EMBL/GenBank/DDBJ databases">
        <authorList>
            <person name="Clerissi C."/>
        </authorList>
    </citation>
    <scope>NUCLEOTIDE SEQUENCE [LARGE SCALE GENOMIC DNA]</scope>
    <source>
        <strain evidence="4">Cupriavidus taiwanensis STM 8556</strain>
    </source>
</reference>
<dbReference type="Gene3D" id="3.40.50.2300">
    <property type="match status" value="1"/>
</dbReference>
<dbReference type="GO" id="GO:0003677">
    <property type="term" value="F:DNA binding"/>
    <property type="evidence" value="ECO:0007669"/>
    <property type="project" value="InterPro"/>
</dbReference>
<sequence>MPVGLQRHEAANANAPTPTMTPTLLIADDEALLARVLESELAALWPEARVVSVVHDGVAALAAAREHQPRVAFLDIRMPGMSGMDVARELIEFDVPPLVVFVTAYDQFALEAFERAAVDYVLKPVQRERLEATVQRLKDRLAAPAEAENGDDEAAVAETDRLGQLLARLESLENATPGAAGAPQRQYLRFIKALVGQEVRIIPVDEVIYLEATDKYVNVVSGAGEALIRTSLRELTQQLDPERFWQVHRGTVVNISCVASAVNQSLGRLSLRLRDRPELLPVARQYAHLFKQM</sequence>
<accession>A0A976AV31</accession>
<dbReference type="Pfam" id="PF04397">
    <property type="entry name" value="LytTR"/>
    <property type="match status" value="1"/>
</dbReference>
<dbReference type="PROSITE" id="PS50930">
    <property type="entry name" value="HTH_LYTTR"/>
    <property type="match status" value="1"/>
</dbReference>
<dbReference type="InterPro" id="IPR011006">
    <property type="entry name" value="CheY-like_superfamily"/>
</dbReference>
<dbReference type="Proteomes" id="UP000256952">
    <property type="component" value="Chromosome CBM2613_a"/>
</dbReference>
<dbReference type="PROSITE" id="PS50110">
    <property type="entry name" value="RESPONSE_REGULATORY"/>
    <property type="match status" value="1"/>
</dbReference>
<dbReference type="AlphaFoldDB" id="A0A976AV31"/>
<evidence type="ECO:0000259" key="3">
    <source>
        <dbReference type="PROSITE" id="PS50930"/>
    </source>
</evidence>
<dbReference type="SMART" id="SM00850">
    <property type="entry name" value="LytTR"/>
    <property type="match status" value="1"/>
</dbReference>
<evidence type="ECO:0000259" key="2">
    <source>
        <dbReference type="PROSITE" id="PS50110"/>
    </source>
</evidence>
<dbReference type="PANTHER" id="PTHR37299">
    <property type="entry name" value="TRANSCRIPTIONAL REGULATOR-RELATED"/>
    <property type="match status" value="1"/>
</dbReference>
<dbReference type="InterPro" id="IPR046947">
    <property type="entry name" value="LytR-like"/>
</dbReference>
<feature type="domain" description="HTH LytTR-type" evidence="3">
    <location>
        <begin position="191"/>
        <end position="293"/>
    </location>
</feature>
<dbReference type="PANTHER" id="PTHR37299:SF1">
    <property type="entry name" value="STAGE 0 SPORULATION PROTEIN A HOMOLOG"/>
    <property type="match status" value="1"/>
</dbReference>
<keyword evidence="1" id="KW-0597">Phosphoprotein</keyword>
<dbReference type="Gene3D" id="2.40.50.1020">
    <property type="entry name" value="LytTr DNA-binding domain"/>
    <property type="match status" value="1"/>
</dbReference>
<feature type="domain" description="Response regulatory" evidence="2">
    <location>
        <begin position="23"/>
        <end position="138"/>
    </location>
</feature>
<dbReference type="GO" id="GO:0000156">
    <property type="term" value="F:phosphorelay response regulator activity"/>
    <property type="evidence" value="ECO:0007669"/>
    <property type="project" value="InterPro"/>
</dbReference>
<dbReference type="InterPro" id="IPR007492">
    <property type="entry name" value="LytTR_DNA-bd_dom"/>
</dbReference>
<dbReference type="InterPro" id="IPR001789">
    <property type="entry name" value="Sig_transdc_resp-reg_receiver"/>
</dbReference>
<dbReference type="SMART" id="SM00448">
    <property type="entry name" value="REC"/>
    <property type="match status" value="1"/>
</dbReference>
<evidence type="ECO:0000313" key="4">
    <source>
        <dbReference type="EMBL" id="SOZ56443.1"/>
    </source>
</evidence>
<gene>
    <name evidence="4" type="ORF">CBM2613_A220162</name>
</gene>
<comment type="caution">
    <text evidence="4">The sequence shown here is derived from an EMBL/GenBank/DDBJ whole genome shotgun (WGS) entry which is preliminary data.</text>
</comment>
<evidence type="ECO:0000313" key="5">
    <source>
        <dbReference type="Proteomes" id="UP000256952"/>
    </source>
</evidence>
<dbReference type="Pfam" id="PF00072">
    <property type="entry name" value="Response_reg"/>
    <property type="match status" value="1"/>
</dbReference>
<organism evidence="4 5">
    <name type="scientific">Cupriavidus taiwanensis</name>
    <dbReference type="NCBI Taxonomy" id="164546"/>
    <lineage>
        <taxon>Bacteria</taxon>
        <taxon>Pseudomonadati</taxon>
        <taxon>Pseudomonadota</taxon>
        <taxon>Betaproteobacteria</taxon>
        <taxon>Burkholderiales</taxon>
        <taxon>Burkholderiaceae</taxon>
        <taxon>Cupriavidus</taxon>
    </lineage>
</organism>
<name>A0A976AV31_9BURK</name>
<dbReference type="SUPFAM" id="SSF52172">
    <property type="entry name" value="CheY-like"/>
    <property type="match status" value="1"/>
</dbReference>